<organism evidence="2 3">
    <name type="scientific">Arabis nemorensis</name>
    <dbReference type="NCBI Taxonomy" id="586526"/>
    <lineage>
        <taxon>Eukaryota</taxon>
        <taxon>Viridiplantae</taxon>
        <taxon>Streptophyta</taxon>
        <taxon>Embryophyta</taxon>
        <taxon>Tracheophyta</taxon>
        <taxon>Spermatophyta</taxon>
        <taxon>Magnoliopsida</taxon>
        <taxon>eudicotyledons</taxon>
        <taxon>Gunneridae</taxon>
        <taxon>Pentapetalae</taxon>
        <taxon>rosids</taxon>
        <taxon>malvids</taxon>
        <taxon>Brassicales</taxon>
        <taxon>Brassicaceae</taxon>
        <taxon>Arabideae</taxon>
        <taxon>Arabis</taxon>
    </lineage>
</organism>
<dbReference type="PANTHER" id="PTHR31260">
    <property type="entry name" value="CYSTATIN/MONELLIN SUPERFAMILY PROTEIN"/>
    <property type="match status" value="1"/>
</dbReference>
<feature type="compositionally biased region" description="Basic and acidic residues" evidence="1">
    <location>
        <begin position="32"/>
        <end position="41"/>
    </location>
</feature>
<dbReference type="InterPro" id="IPR006462">
    <property type="entry name" value="MS5"/>
</dbReference>
<feature type="compositionally biased region" description="Basic residues" evidence="1">
    <location>
        <begin position="20"/>
        <end position="31"/>
    </location>
</feature>
<protein>
    <submittedName>
        <fullName evidence="2">Uncharacterized protein</fullName>
    </submittedName>
</protein>
<reference evidence="2" key="1">
    <citation type="submission" date="2019-07" db="EMBL/GenBank/DDBJ databases">
        <authorList>
            <person name="Dittberner H."/>
        </authorList>
    </citation>
    <scope>NUCLEOTIDE SEQUENCE [LARGE SCALE GENOMIC DNA]</scope>
</reference>
<dbReference type="Pfam" id="PF04776">
    <property type="entry name" value="protein_MS5"/>
    <property type="match status" value="1"/>
</dbReference>
<dbReference type="Proteomes" id="UP000489600">
    <property type="component" value="Unassembled WGS sequence"/>
</dbReference>
<dbReference type="AlphaFoldDB" id="A0A565CB06"/>
<keyword evidence="3" id="KW-1185">Reference proteome</keyword>
<dbReference type="NCBIfam" id="TIGR01572">
    <property type="entry name" value="A_thl_para_3677"/>
    <property type="match status" value="1"/>
</dbReference>
<evidence type="ECO:0000313" key="3">
    <source>
        <dbReference type="Proteomes" id="UP000489600"/>
    </source>
</evidence>
<evidence type="ECO:0000256" key="1">
    <source>
        <dbReference type="SAM" id="MobiDB-lite"/>
    </source>
</evidence>
<gene>
    <name evidence="2" type="ORF">ANE_LOCUS21299</name>
</gene>
<comment type="caution">
    <text evidence="2">The sequence shown here is derived from an EMBL/GenBank/DDBJ whole genome shotgun (WGS) entry which is preliminary data.</text>
</comment>
<feature type="region of interest" description="Disordered" evidence="1">
    <location>
        <begin position="15"/>
        <end position="41"/>
    </location>
</feature>
<proteinExistence type="predicted"/>
<sequence length="300" mass="34715">MKGELSELEFELKRLLTPKPSKRKRKGKGKTKRPEEPRRSTKSELAYGFDYDISTSKKVKSRWGDKYNIALYGRLGLHCYNFQKGTNYRFVRWQKYSTALTADVDYYITLEAMDPARPKTVFGHCDSVFSFQTMLSDAGRTDGIYITWTTLAARGKCKEALDDEFDEDTIDDFYKSGVLKWLSDEAMAGDNKKYYVVQESELRENDWLQLFMEIGFFSKAKRRLGASPPLEIKKVVIETNEEYITEAREKLKAKNAIYYISYKYIGDPSSVWAGDHKSILRKTMDGKPGHMCLEVADDEE</sequence>
<accession>A0A565CB06</accession>
<evidence type="ECO:0000313" key="2">
    <source>
        <dbReference type="EMBL" id="VVB10855.1"/>
    </source>
</evidence>
<dbReference type="PANTHER" id="PTHR31260:SF74">
    <property type="entry name" value="(RAPE) HYPOTHETICAL PROTEIN"/>
    <property type="match status" value="1"/>
</dbReference>
<dbReference type="EMBL" id="CABITT030000007">
    <property type="protein sequence ID" value="VVB10855.1"/>
    <property type="molecule type" value="Genomic_DNA"/>
</dbReference>
<dbReference type="OrthoDB" id="1030068at2759"/>
<name>A0A565CB06_9BRAS</name>